<evidence type="ECO:0000256" key="2">
    <source>
        <dbReference type="ARBA" id="ARBA00022536"/>
    </source>
</evidence>
<proteinExistence type="predicted"/>
<dbReference type="PROSITE" id="PS50026">
    <property type="entry name" value="EGF_3"/>
    <property type="match status" value="1"/>
</dbReference>
<evidence type="ECO:0000256" key="3">
    <source>
        <dbReference type="ARBA" id="ARBA00022583"/>
    </source>
</evidence>
<evidence type="ECO:0000313" key="20">
    <source>
        <dbReference type="Proteomes" id="UP001497472"/>
    </source>
</evidence>
<dbReference type="FunFam" id="2.120.10.30:FF:000241">
    <property type="entry name" value="Low-density lipoprotein receptor-related protein 6"/>
    <property type="match status" value="1"/>
</dbReference>
<dbReference type="Pfam" id="PF07645">
    <property type="entry name" value="EGF_CA"/>
    <property type="match status" value="1"/>
</dbReference>
<dbReference type="SUPFAM" id="SSF63825">
    <property type="entry name" value="YWTD domain"/>
    <property type="match status" value="3"/>
</dbReference>
<keyword evidence="20" id="KW-1185">Reference proteome</keyword>
<dbReference type="SMART" id="SM00181">
    <property type="entry name" value="EGF"/>
    <property type="match status" value="7"/>
</dbReference>
<evidence type="ECO:0000256" key="15">
    <source>
        <dbReference type="PROSITE-ProRule" id="PRU00461"/>
    </source>
</evidence>
<dbReference type="InterPro" id="IPR000742">
    <property type="entry name" value="EGF"/>
</dbReference>
<feature type="disulfide bond" evidence="14">
    <location>
        <begin position="996"/>
        <end position="1008"/>
    </location>
</feature>
<evidence type="ECO:0000256" key="12">
    <source>
        <dbReference type="ARBA" id="ARBA00023180"/>
    </source>
</evidence>
<feature type="domain" description="EGF-like" evidence="18">
    <location>
        <begin position="1210"/>
        <end position="1248"/>
    </location>
</feature>
<dbReference type="PROSITE" id="PS50068">
    <property type="entry name" value="LDLRA_2"/>
    <property type="match status" value="11"/>
</dbReference>
<dbReference type="CDD" id="cd00112">
    <property type="entry name" value="LDLa"/>
    <property type="match status" value="11"/>
</dbReference>
<feature type="disulfide bond" evidence="14">
    <location>
        <begin position="51"/>
        <end position="66"/>
    </location>
</feature>
<dbReference type="Proteomes" id="UP001497472">
    <property type="component" value="Unassembled WGS sequence"/>
</dbReference>
<keyword evidence="10 14" id="KW-1015">Disulfide bond</keyword>
<feature type="disulfide bond" evidence="14">
    <location>
        <begin position="1015"/>
        <end position="1030"/>
    </location>
</feature>
<dbReference type="SMART" id="SM00179">
    <property type="entry name" value="EGF_CA"/>
    <property type="match status" value="2"/>
</dbReference>
<dbReference type="PROSITE" id="PS01187">
    <property type="entry name" value="EGF_CA"/>
    <property type="match status" value="1"/>
</dbReference>
<name>A0AAV1J3S0_9NEOP</name>
<evidence type="ECO:0000256" key="1">
    <source>
        <dbReference type="ARBA" id="ARBA00004167"/>
    </source>
</evidence>
<keyword evidence="12" id="KW-0325">Glycoprotein</keyword>
<feature type="signal peptide" evidence="17">
    <location>
        <begin position="1"/>
        <end position="18"/>
    </location>
</feature>
<dbReference type="InterPro" id="IPR001881">
    <property type="entry name" value="EGF-like_Ca-bd_dom"/>
</dbReference>
<organism evidence="19 20">
    <name type="scientific">Leptosia nina</name>
    <dbReference type="NCBI Taxonomy" id="320188"/>
    <lineage>
        <taxon>Eukaryota</taxon>
        <taxon>Metazoa</taxon>
        <taxon>Ecdysozoa</taxon>
        <taxon>Arthropoda</taxon>
        <taxon>Hexapoda</taxon>
        <taxon>Insecta</taxon>
        <taxon>Pterygota</taxon>
        <taxon>Neoptera</taxon>
        <taxon>Endopterygota</taxon>
        <taxon>Lepidoptera</taxon>
        <taxon>Glossata</taxon>
        <taxon>Ditrysia</taxon>
        <taxon>Papilionoidea</taxon>
        <taxon>Pieridae</taxon>
        <taxon>Pierinae</taxon>
        <taxon>Leptosia</taxon>
    </lineage>
</organism>
<dbReference type="PANTHER" id="PTHR22722">
    <property type="entry name" value="LOW-DENSITY LIPOPROTEIN RECEPTOR-RELATED PROTEIN 2-RELATED"/>
    <property type="match status" value="1"/>
</dbReference>
<dbReference type="Gene3D" id="4.10.400.10">
    <property type="entry name" value="Low-density Lipoprotein Receptor"/>
    <property type="match status" value="11"/>
</dbReference>
<evidence type="ECO:0000256" key="8">
    <source>
        <dbReference type="ARBA" id="ARBA00022989"/>
    </source>
</evidence>
<dbReference type="InterPro" id="IPR049883">
    <property type="entry name" value="NOTCH1_EGF-like"/>
</dbReference>
<feature type="disulfide bond" evidence="14">
    <location>
        <begin position="962"/>
        <end position="980"/>
    </location>
</feature>
<comment type="caution">
    <text evidence="19">The sequence shown here is derived from an EMBL/GenBank/DDBJ whole genome shotgun (WGS) entry which is preliminary data.</text>
</comment>
<dbReference type="Pfam" id="PF00057">
    <property type="entry name" value="Ldl_recept_a"/>
    <property type="match status" value="11"/>
</dbReference>
<evidence type="ECO:0000256" key="9">
    <source>
        <dbReference type="ARBA" id="ARBA00023136"/>
    </source>
</evidence>
<keyword evidence="6" id="KW-0677">Repeat</keyword>
<protein>
    <recommendedName>
        <fullName evidence="18">EGF-like domain-containing protein</fullName>
    </recommendedName>
</protein>
<dbReference type="PROSITE" id="PS00010">
    <property type="entry name" value="ASX_HYDROXYL"/>
    <property type="match status" value="1"/>
</dbReference>
<dbReference type="InterPro" id="IPR036055">
    <property type="entry name" value="LDL_receptor-like_sf"/>
</dbReference>
<evidence type="ECO:0000256" key="17">
    <source>
        <dbReference type="SAM" id="SignalP"/>
    </source>
</evidence>
<dbReference type="InterPro" id="IPR023415">
    <property type="entry name" value="LDLR_class-A_CS"/>
</dbReference>
<feature type="repeat" description="LDL-receptor class B" evidence="15">
    <location>
        <begin position="433"/>
        <end position="479"/>
    </location>
</feature>
<dbReference type="InterPro" id="IPR018097">
    <property type="entry name" value="EGF_Ca-bd_CS"/>
</dbReference>
<feature type="disulfide bond" evidence="14">
    <location>
        <begin position="39"/>
        <end position="57"/>
    </location>
</feature>
<dbReference type="SMART" id="SM00135">
    <property type="entry name" value="LY"/>
    <property type="match status" value="8"/>
</dbReference>
<dbReference type="InterPro" id="IPR000033">
    <property type="entry name" value="LDLR_classB_rpt"/>
</dbReference>
<keyword evidence="11" id="KW-0675">Receptor</keyword>
<dbReference type="SUPFAM" id="SSF57424">
    <property type="entry name" value="LDL receptor-like module"/>
    <property type="match status" value="11"/>
</dbReference>
<evidence type="ECO:0000256" key="13">
    <source>
        <dbReference type="PROSITE-ProRule" id="PRU00076"/>
    </source>
</evidence>
<dbReference type="GO" id="GO:0005886">
    <property type="term" value="C:plasma membrane"/>
    <property type="evidence" value="ECO:0007669"/>
    <property type="project" value="TreeGrafter"/>
</dbReference>
<dbReference type="GO" id="GO:0006897">
    <property type="term" value="P:endocytosis"/>
    <property type="evidence" value="ECO:0007669"/>
    <property type="project" value="UniProtKB-KW"/>
</dbReference>
<evidence type="ECO:0000256" key="11">
    <source>
        <dbReference type="ARBA" id="ARBA00023170"/>
    </source>
</evidence>
<keyword evidence="3" id="KW-0254">Endocytosis</keyword>
<evidence type="ECO:0000313" key="19">
    <source>
        <dbReference type="EMBL" id="CAK1543493.1"/>
    </source>
</evidence>
<keyword evidence="4 16" id="KW-0812">Transmembrane</keyword>
<dbReference type="SMART" id="SM00192">
    <property type="entry name" value="LDLa"/>
    <property type="match status" value="11"/>
</dbReference>
<feature type="disulfide bond" evidence="14">
    <location>
        <begin position="974"/>
        <end position="989"/>
    </location>
</feature>
<dbReference type="Gene3D" id="2.10.25.10">
    <property type="entry name" value="Laminin"/>
    <property type="match status" value="3"/>
</dbReference>
<dbReference type="Gene3D" id="2.120.10.30">
    <property type="entry name" value="TolB, C-terminal domain"/>
    <property type="match status" value="3"/>
</dbReference>
<evidence type="ECO:0000256" key="5">
    <source>
        <dbReference type="ARBA" id="ARBA00022729"/>
    </source>
</evidence>
<feature type="disulfide bond" evidence="14">
    <location>
        <begin position="955"/>
        <end position="967"/>
    </location>
</feature>
<dbReference type="PRINTS" id="PR00261">
    <property type="entry name" value="LDLRECEPTOR"/>
</dbReference>
<keyword evidence="2 13" id="KW-0245">EGF-like domain</keyword>
<evidence type="ECO:0000256" key="10">
    <source>
        <dbReference type="ARBA" id="ARBA00023157"/>
    </source>
</evidence>
<feature type="disulfide bond" evidence="14">
    <location>
        <begin position="97"/>
        <end position="112"/>
    </location>
</feature>
<evidence type="ECO:0000256" key="16">
    <source>
        <dbReference type="SAM" id="Phobius"/>
    </source>
</evidence>
<feature type="disulfide bond" evidence="14">
    <location>
        <begin position="128"/>
        <end position="146"/>
    </location>
</feature>
<comment type="caution">
    <text evidence="13">Lacks conserved residue(s) required for the propagation of feature annotation.</text>
</comment>
<dbReference type="Pfam" id="PF00058">
    <property type="entry name" value="Ldl_recept_b"/>
    <property type="match status" value="1"/>
</dbReference>
<dbReference type="EMBL" id="CAVLEF010000004">
    <property type="protein sequence ID" value="CAK1543493.1"/>
    <property type="molecule type" value="Genomic_DNA"/>
</dbReference>
<feature type="chain" id="PRO_5043942701" description="EGF-like domain-containing protein" evidence="17">
    <location>
        <begin position="19"/>
        <end position="1747"/>
    </location>
</feature>
<keyword evidence="8 16" id="KW-1133">Transmembrane helix</keyword>
<feature type="disulfide bond" evidence="14">
    <location>
        <begin position="1064"/>
        <end position="1079"/>
    </location>
</feature>
<keyword evidence="5 17" id="KW-0732">Signal</keyword>
<dbReference type="InterPro" id="IPR051221">
    <property type="entry name" value="LDLR-related"/>
</dbReference>
<dbReference type="GO" id="GO:0005509">
    <property type="term" value="F:calcium ion binding"/>
    <property type="evidence" value="ECO:0007669"/>
    <property type="project" value="InterPro"/>
</dbReference>
<dbReference type="InterPro" id="IPR011042">
    <property type="entry name" value="6-blade_b-propeller_TolB-like"/>
</dbReference>
<gene>
    <name evidence="19" type="ORF">LNINA_LOCUS3306</name>
</gene>
<dbReference type="SUPFAM" id="SSF57196">
    <property type="entry name" value="EGF/Laminin"/>
    <property type="match status" value="2"/>
</dbReference>
<comment type="subcellular location">
    <subcellularLocation>
        <location evidence="1">Membrane</location>
        <topology evidence="1">Single-pass membrane protein</topology>
    </subcellularLocation>
</comment>
<dbReference type="PROSITE" id="PS51120">
    <property type="entry name" value="LDLRB"/>
    <property type="match status" value="1"/>
</dbReference>
<dbReference type="PROSITE" id="PS01186">
    <property type="entry name" value="EGF_2"/>
    <property type="match status" value="1"/>
</dbReference>
<sequence>MGMAVNVILLCFLAATSAQFIDEFQEFNVECLGEGVFECRSGECIFQERICDGNYDCNDGSDENFCVNQKPDSKYCNETHQFLCRDGNKCIPNTWVCNEDPDCDDQSDEWNCTVVVIAPNATCMGFQCDGSKCISKFWMCDGVYDCEDKSDEDIERTCRHALHPRRVNNGQDCKSEVVGLYEKEYSCLDTSFCLPKDNMCDGIKDCKDGSDEGTFCQHWQTMCSNFSCNGTKCVPDRTGPYCDCLSSHYKYNYTTQVCENINNCLDDVPWCSHRCERVGTAFRCLCEPGYVMDSARYLCYAPDPEAMLFFSTRNAISYIKVKSKEQRVIASGIKQAHGVTYDGAYVYWVETADGHQAIVRALITNVQETKEVIVALGLEDPGDIALDWLGGNIYFTDVERGIIGVCKTDGSVCSVLHAKTKNPRYVTLDPVNGQMYWADWQERALILTSRMDGSDGKAEILVDNLGHLRPTGLTLDSPNQRMYFVDGTIKVVKLFDRKVYSLFEEPHHQPYSISVFENTVYWSDWTSGTIQTADKLHSSEKRDLLANLKEPVFAIPEYRPQHLVVGSGSLFTRIQYSALGNPETHATHFDIGRVQAMAYDNRRDTLYLYDGHRKSINYINMSDFTLGVTHLVSYVGFDNVVDMDYGKRLVIAVAESELNNEIHIDSIGLDGNDRKHVLTNNLLGPNIRLRYSSEMDIIYVADEGSGVIDYLHPEGTGREHFRKFVTSLGSLAVTDTHVFWSDRHTQHLYWADVHKAGYKLRRMSLSIFSNKTFLHLQATTPPMHSTNPLLKHACNQNTTPCSHICVQVSHPVPQDLDMGYKCLCPVGLLQIDNKCEEIVSCKPYEHYCHRSNECFLSSKRCDGHNDCKFGEDEENCSPTTAITENPLCKFDEKWCNNTCINRNAICKTDEVTCSPTEDRCGDTSICIERSSICDGIIDCPDGSDELPAECDTLSCLQSEFMCSSGYCIPSTWRCDESMDCADGSDEINCVPRDKTCPEDFFQCGDSSCIKLIKRCDGNFDCSDASDENNCDASEILTDFIPSCHPWEFSCELNSSICLPLTARCNGKVECPGRTDEVGCDFHCAPKGMFPCKQELVCVTKRQLCNGRNDCADGSDETVEACEKANKNIPLKKISTPTTSCTNGFRCVNGECIEWEQVCDKVTNCQDGSDENGNCTNPCTELCPKFCRPTPQGPACVCPNGYKKNGNDCDDVDECLSDVCAQVCHNTPGSFVCSCHLGYSLRSDHRTCKALSGDTSILYSNGNSIWSVFAHRHFLEHTYFQNISITDLDYDFRNNKLYISVLESGEVIEINRNQNTSTTTAIGNIGWPTKISVDWITGNVYFVDATPDNIFIRVCNFAKKSCARLERMPSNSVVPALVVDPVHRLMFYCISQTNGSAVKSASLAGRDSANVAYVSNCTGLAIDSSAKKLYIFDSPGELWHVDYNGLHIAPLFKRNPHIQSPRSPTILEGYIYYLDGYKLNRCLLKGFQTCETYLYINATNFAIRRQSVEAENGCLNSACSNVCVLADFPNCVCGNGDLSGDGICADSKKIEDVAQAMVRLFLVGFGAAYRNTRTVQIASHQLCSGTSKSKSLLYKIFHPEDQQPLITVLPLINGQVLQEVSSGKSVTSTLIIVVLVLFGIYLCVFLYYQIVKVRKNRRDNYVQVRYENRPGSDGVTRFTNSIIEIPTAGRTNHEFVNPLQYVRNIWNDSFQRTKPIATQELAFETQQNISDTESDIDINESKKLLRLR</sequence>
<accession>A0AAV1J3S0</accession>
<reference evidence="19 20" key="1">
    <citation type="submission" date="2023-11" db="EMBL/GenBank/DDBJ databases">
        <authorList>
            <person name="Okamura Y."/>
        </authorList>
    </citation>
    <scope>NUCLEOTIDE SEQUENCE [LARGE SCALE GENOMIC DNA]</scope>
</reference>
<dbReference type="InterPro" id="IPR002172">
    <property type="entry name" value="LDrepeatLR_classA_rpt"/>
</dbReference>
<evidence type="ECO:0000256" key="6">
    <source>
        <dbReference type="ARBA" id="ARBA00022737"/>
    </source>
</evidence>
<feature type="disulfide bond" evidence="14">
    <location>
        <begin position="1146"/>
        <end position="1164"/>
    </location>
</feature>
<feature type="disulfide bond" evidence="14">
    <location>
        <begin position="861"/>
        <end position="876"/>
    </location>
</feature>
<evidence type="ECO:0000256" key="7">
    <source>
        <dbReference type="ARBA" id="ARBA00022837"/>
    </source>
</evidence>
<keyword evidence="7" id="KW-0106">Calcium</keyword>
<dbReference type="FunFam" id="2.10.25.10:FF:000119">
    <property type="entry name" value="vitamin K-dependent protein S"/>
    <property type="match status" value="1"/>
</dbReference>
<evidence type="ECO:0000256" key="4">
    <source>
        <dbReference type="ARBA" id="ARBA00022692"/>
    </source>
</evidence>
<dbReference type="GO" id="GO:0043235">
    <property type="term" value="C:receptor complex"/>
    <property type="evidence" value="ECO:0007669"/>
    <property type="project" value="TreeGrafter"/>
</dbReference>
<feature type="disulfide bond" evidence="14">
    <location>
        <begin position="1003"/>
        <end position="1021"/>
    </location>
</feature>
<evidence type="ECO:0000259" key="18">
    <source>
        <dbReference type="PROSITE" id="PS50026"/>
    </source>
</evidence>
<feature type="transmembrane region" description="Helical" evidence="16">
    <location>
        <begin position="1625"/>
        <end position="1647"/>
    </location>
</feature>
<dbReference type="PANTHER" id="PTHR22722:SF5">
    <property type="entry name" value="LOW-DENSITY LIPOPROTEIN RECEPTOR-RELATED PROTEIN 1B"/>
    <property type="match status" value="1"/>
</dbReference>
<dbReference type="InterPro" id="IPR000152">
    <property type="entry name" value="EGF-type_Asp/Asn_hydroxyl_site"/>
</dbReference>
<dbReference type="FunFam" id="4.10.400.10:FF:000034">
    <property type="entry name" value="Low-density lipoprotein receptor-related protein 2"/>
    <property type="match status" value="1"/>
</dbReference>
<evidence type="ECO:0000256" key="14">
    <source>
        <dbReference type="PROSITE-ProRule" id="PRU00124"/>
    </source>
</evidence>
<keyword evidence="9 16" id="KW-0472">Membrane</keyword>
<dbReference type="PROSITE" id="PS01209">
    <property type="entry name" value="LDLRA_1"/>
    <property type="match status" value="7"/>
</dbReference>